<dbReference type="GO" id="GO:0034599">
    <property type="term" value="P:cellular response to oxidative stress"/>
    <property type="evidence" value="ECO:0007669"/>
    <property type="project" value="TreeGrafter"/>
</dbReference>
<name>C6S7S1_NEIML</name>
<proteinExistence type="inferred from homology"/>
<organism evidence="6 7">
    <name type="scientific">Neisseria meningitidis (strain alpha14)</name>
    <dbReference type="NCBI Taxonomy" id="662598"/>
    <lineage>
        <taxon>Bacteria</taxon>
        <taxon>Pseudomonadati</taxon>
        <taxon>Pseudomonadota</taxon>
        <taxon>Betaproteobacteria</taxon>
        <taxon>Neisseriales</taxon>
        <taxon>Neisseriaceae</taxon>
        <taxon>Neisseria</taxon>
    </lineage>
</organism>
<dbReference type="CDD" id="cd06195">
    <property type="entry name" value="FNR1"/>
    <property type="match status" value="1"/>
</dbReference>
<protein>
    <recommendedName>
        <fullName evidence="2">ferredoxin--NADP(+) reductase</fullName>
        <ecNumber evidence="2">1.18.1.2</ecNumber>
    </recommendedName>
</protein>
<comment type="catalytic activity">
    <reaction evidence="4">
        <text>2 reduced [2Fe-2S]-[ferredoxin] + NADP(+) + H(+) = 2 oxidized [2Fe-2S]-[ferredoxin] + NADPH</text>
        <dbReference type="Rhea" id="RHEA:20125"/>
        <dbReference type="Rhea" id="RHEA-COMP:10000"/>
        <dbReference type="Rhea" id="RHEA-COMP:10001"/>
        <dbReference type="ChEBI" id="CHEBI:15378"/>
        <dbReference type="ChEBI" id="CHEBI:33737"/>
        <dbReference type="ChEBI" id="CHEBI:33738"/>
        <dbReference type="ChEBI" id="CHEBI:57783"/>
        <dbReference type="ChEBI" id="CHEBI:58349"/>
        <dbReference type="EC" id="1.18.1.2"/>
    </reaction>
</comment>
<evidence type="ECO:0000256" key="3">
    <source>
        <dbReference type="ARBA" id="ARBA00022741"/>
    </source>
</evidence>
<dbReference type="InterPro" id="IPR039261">
    <property type="entry name" value="FNR_nucleotide-bd"/>
</dbReference>
<dbReference type="PROSITE" id="PS51384">
    <property type="entry name" value="FAD_FR"/>
    <property type="match status" value="1"/>
</dbReference>
<dbReference type="PANTHER" id="PTHR47878:SF2">
    <property type="entry name" value="OXIDOREDUCTASE FAD_NAD(P)-BINDING DOMAIN PROTEIN"/>
    <property type="match status" value="1"/>
</dbReference>
<gene>
    <name evidence="6" type="ordered locus">NMO_1284</name>
</gene>
<dbReference type="InterPro" id="IPR017927">
    <property type="entry name" value="FAD-bd_FR_type"/>
</dbReference>
<dbReference type="KEGG" id="nmi:NMO_1284"/>
<dbReference type="GO" id="GO:0000166">
    <property type="term" value="F:nucleotide binding"/>
    <property type="evidence" value="ECO:0007669"/>
    <property type="project" value="UniProtKB-KW"/>
</dbReference>
<dbReference type="AlphaFoldDB" id="C6S7S1"/>
<dbReference type="PANTHER" id="PTHR47878">
    <property type="entry name" value="OXIDOREDUCTASE FAD/NAD(P)-BINDING DOMAIN PROTEIN"/>
    <property type="match status" value="1"/>
</dbReference>
<evidence type="ECO:0000256" key="4">
    <source>
        <dbReference type="ARBA" id="ARBA00047776"/>
    </source>
</evidence>
<accession>C6S7S1</accession>
<dbReference type="InterPro" id="IPR001433">
    <property type="entry name" value="OxRdtase_FAD/NAD-bd"/>
</dbReference>
<dbReference type="Pfam" id="PF00175">
    <property type="entry name" value="NAD_binding_1"/>
    <property type="match status" value="1"/>
</dbReference>
<dbReference type="GO" id="GO:0004324">
    <property type="term" value="F:ferredoxin-NADP+ reductase activity"/>
    <property type="evidence" value="ECO:0007669"/>
    <property type="project" value="UniProtKB-EC"/>
</dbReference>
<dbReference type="SUPFAM" id="SSF63380">
    <property type="entry name" value="Riboflavin synthase domain-like"/>
    <property type="match status" value="1"/>
</dbReference>
<dbReference type="EMBL" id="AM889136">
    <property type="protein sequence ID" value="CBA06681.1"/>
    <property type="molecule type" value="Genomic_DNA"/>
</dbReference>
<evidence type="ECO:0000313" key="7">
    <source>
        <dbReference type="Proteomes" id="UP000002054"/>
    </source>
</evidence>
<dbReference type="EC" id="1.18.1.2" evidence="2"/>
<comment type="similarity">
    <text evidence="1">Belongs to the ferredoxin--NADP reductase type 1 family.</text>
</comment>
<dbReference type="Gene3D" id="2.40.30.10">
    <property type="entry name" value="Translation factors"/>
    <property type="match status" value="1"/>
</dbReference>
<dbReference type="InterPro" id="IPR033892">
    <property type="entry name" value="FNR_bac"/>
</dbReference>
<reference evidence="6 7" key="1">
    <citation type="journal article" date="2008" name="Proc. Natl. Acad. Sci. U.S.A.">
        <title>Whole-genome comparison of disease and carriage strains provides insights into virulence evolution in Neisseria meningitidis.</title>
        <authorList>
            <person name="Schoen C."/>
            <person name="Blom J."/>
            <person name="Claus H."/>
            <person name="Schramm-Glueck A."/>
            <person name="Brandt P."/>
            <person name="Mueller T."/>
            <person name="Goesmann A."/>
            <person name="Joseph B."/>
            <person name="Konietzny S."/>
            <person name="Kurzai O."/>
            <person name="Schmitt C."/>
            <person name="Friedrich T."/>
            <person name="Linke B."/>
            <person name="Vogel U."/>
            <person name="Frosch M."/>
        </authorList>
    </citation>
    <scope>NUCLEOTIDE SEQUENCE [LARGE SCALE GENOMIC DNA]</scope>
    <source>
        <strain evidence="7">alpha14</strain>
    </source>
</reference>
<dbReference type="InterPro" id="IPR051930">
    <property type="entry name" value="FNR_type-1"/>
</dbReference>
<keyword evidence="6" id="KW-0560">Oxidoreductase</keyword>
<evidence type="ECO:0000313" key="6">
    <source>
        <dbReference type="EMBL" id="CBA06681.1"/>
    </source>
</evidence>
<evidence type="ECO:0000256" key="2">
    <source>
        <dbReference type="ARBA" id="ARBA00013223"/>
    </source>
</evidence>
<evidence type="ECO:0000259" key="5">
    <source>
        <dbReference type="PROSITE" id="PS51384"/>
    </source>
</evidence>
<dbReference type="SUPFAM" id="SSF52343">
    <property type="entry name" value="Ferredoxin reductase-like, C-terminal NADP-linked domain"/>
    <property type="match status" value="1"/>
</dbReference>
<dbReference type="Proteomes" id="UP000002054">
    <property type="component" value="Chromosome"/>
</dbReference>
<dbReference type="Gene3D" id="3.40.50.80">
    <property type="entry name" value="Nucleotide-binding domain of ferredoxin-NADP reductase (FNR) module"/>
    <property type="match status" value="1"/>
</dbReference>
<feature type="domain" description="FAD-binding FR-type" evidence="5">
    <location>
        <begin position="27"/>
        <end position="126"/>
    </location>
</feature>
<dbReference type="GO" id="GO:0042167">
    <property type="term" value="P:heme catabolic process"/>
    <property type="evidence" value="ECO:0007669"/>
    <property type="project" value="TreeGrafter"/>
</dbReference>
<dbReference type="InterPro" id="IPR017938">
    <property type="entry name" value="Riboflavin_synthase-like_b-brl"/>
</dbReference>
<evidence type="ECO:0000256" key="1">
    <source>
        <dbReference type="ARBA" id="ARBA00008312"/>
    </source>
</evidence>
<keyword evidence="3" id="KW-0547">Nucleotide-binding</keyword>
<dbReference type="HOGENOM" id="CLU_003827_3_0_4"/>
<sequence length="279" mass="31540">MRKKTPKLAIIPTNTLKDNNMAASPEAKFTEEKILWVKHHTPKLITFAISRPESYRFKAGQFSRLGFYEGEGFIWRAYSIVSAEYADTLEYFAVLIQDGPMSARFAKMQQGDTILLDKNATGFLLPERFPDGKDLVMLCTGSGIAPFLSILEQPEIRQRFDTVNLIHSVSFPEELIFNDRLAALSEHPLVGEYGHSFHFVPVTTRAANPSGLSGKRIPELLKNSSIEQALHTKFTPESTRFMICGNPEMVKDTFQTLLDMGYAMHRNRIPGQIMMENGF</sequence>